<dbReference type="Proteomes" id="UP000887013">
    <property type="component" value="Unassembled WGS sequence"/>
</dbReference>
<dbReference type="AlphaFoldDB" id="A0A8X6QDM3"/>
<keyword evidence="2" id="KW-1185">Reference proteome</keyword>
<evidence type="ECO:0000313" key="1">
    <source>
        <dbReference type="EMBL" id="GFU16280.1"/>
    </source>
</evidence>
<protein>
    <submittedName>
        <fullName evidence="1">Uncharacterized protein</fullName>
    </submittedName>
</protein>
<dbReference type="EMBL" id="BMAW01079675">
    <property type="protein sequence ID" value="GFU16280.1"/>
    <property type="molecule type" value="Genomic_DNA"/>
</dbReference>
<reference evidence="1" key="1">
    <citation type="submission" date="2020-08" db="EMBL/GenBank/DDBJ databases">
        <title>Multicomponent nature underlies the extraordinary mechanical properties of spider dragline silk.</title>
        <authorList>
            <person name="Kono N."/>
            <person name="Nakamura H."/>
            <person name="Mori M."/>
            <person name="Yoshida Y."/>
            <person name="Ohtoshi R."/>
            <person name="Malay A.D."/>
            <person name="Moran D.A.P."/>
            <person name="Tomita M."/>
            <person name="Numata K."/>
            <person name="Arakawa K."/>
        </authorList>
    </citation>
    <scope>NUCLEOTIDE SEQUENCE</scope>
</reference>
<comment type="caution">
    <text evidence="1">The sequence shown here is derived from an EMBL/GenBank/DDBJ whole genome shotgun (WGS) entry which is preliminary data.</text>
</comment>
<gene>
    <name evidence="1" type="ORF">NPIL_200191</name>
</gene>
<name>A0A8X6QDM3_NEPPI</name>
<sequence>MTWERISLSMLISKDVTKTRNCAKRHPEGRAEKVQQRFCVSNTSNRLSSSAVKQLFRTLPAVRKHNLGRSGNLTNSEHTRFDSIFYA</sequence>
<evidence type="ECO:0000313" key="2">
    <source>
        <dbReference type="Proteomes" id="UP000887013"/>
    </source>
</evidence>
<proteinExistence type="predicted"/>
<organism evidence="1 2">
    <name type="scientific">Nephila pilipes</name>
    <name type="common">Giant wood spider</name>
    <name type="synonym">Nephila maculata</name>
    <dbReference type="NCBI Taxonomy" id="299642"/>
    <lineage>
        <taxon>Eukaryota</taxon>
        <taxon>Metazoa</taxon>
        <taxon>Ecdysozoa</taxon>
        <taxon>Arthropoda</taxon>
        <taxon>Chelicerata</taxon>
        <taxon>Arachnida</taxon>
        <taxon>Araneae</taxon>
        <taxon>Araneomorphae</taxon>
        <taxon>Entelegynae</taxon>
        <taxon>Araneoidea</taxon>
        <taxon>Nephilidae</taxon>
        <taxon>Nephila</taxon>
    </lineage>
</organism>
<accession>A0A8X6QDM3</accession>